<dbReference type="AlphaFoldDB" id="W6UHT3"/>
<protein>
    <submittedName>
        <fullName evidence="3">Uncharacterized protein</fullName>
    </submittedName>
</protein>
<keyword evidence="4" id="KW-1185">Reference proteome</keyword>
<feature type="chain" id="PRO_5004882098" evidence="2">
    <location>
        <begin position="30"/>
        <end position="180"/>
    </location>
</feature>
<feature type="transmembrane region" description="Helical" evidence="1">
    <location>
        <begin position="121"/>
        <end position="138"/>
    </location>
</feature>
<evidence type="ECO:0000256" key="1">
    <source>
        <dbReference type="SAM" id="Phobius"/>
    </source>
</evidence>
<feature type="signal peptide" evidence="2">
    <location>
        <begin position="1"/>
        <end position="29"/>
    </location>
</feature>
<dbReference type="KEGG" id="egl:EGR_04459"/>
<evidence type="ECO:0000313" key="3">
    <source>
        <dbReference type="EMBL" id="EUB60626.1"/>
    </source>
</evidence>
<name>W6UHT3_ECHGR</name>
<dbReference type="RefSeq" id="XP_024351822.1">
    <property type="nucleotide sequence ID" value="XM_024493708.1"/>
</dbReference>
<organism evidence="3 4">
    <name type="scientific">Echinococcus granulosus</name>
    <name type="common">Hydatid tapeworm</name>
    <dbReference type="NCBI Taxonomy" id="6210"/>
    <lineage>
        <taxon>Eukaryota</taxon>
        <taxon>Metazoa</taxon>
        <taxon>Spiralia</taxon>
        <taxon>Lophotrochozoa</taxon>
        <taxon>Platyhelminthes</taxon>
        <taxon>Cestoda</taxon>
        <taxon>Eucestoda</taxon>
        <taxon>Cyclophyllidea</taxon>
        <taxon>Taeniidae</taxon>
        <taxon>Echinococcus</taxon>
        <taxon>Echinococcus granulosus group</taxon>
    </lineage>
</organism>
<dbReference type="GeneID" id="36340174"/>
<dbReference type="Proteomes" id="UP000019149">
    <property type="component" value="Unassembled WGS sequence"/>
</dbReference>
<evidence type="ECO:0000256" key="2">
    <source>
        <dbReference type="SAM" id="SignalP"/>
    </source>
</evidence>
<evidence type="ECO:0000313" key="4">
    <source>
        <dbReference type="Proteomes" id="UP000019149"/>
    </source>
</evidence>
<keyword evidence="2" id="KW-0732">Signal</keyword>
<proteinExistence type="predicted"/>
<comment type="caution">
    <text evidence="3">The sequence shown here is derived from an EMBL/GenBank/DDBJ whole genome shotgun (WGS) entry which is preliminary data.</text>
</comment>
<dbReference type="CTD" id="36340174"/>
<dbReference type="EMBL" id="APAU02000028">
    <property type="protein sequence ID" value="EUB60626.1"/>
    <property type="molecule type" value="Genomic_DNA"/>
</dbReference>
<reference evidence="3 4" key="1">
    <citation type="journal article" date="2013" name="Nat. Genet.">
        <title>The genome of the hydatid tapeworm Echinococcus granulosus.</title>
        <authorList>
            <person name="Zheng H."/>
            <person name="Zhang W."/>
            <person name="Zhang L."/>
            <person name="Zhang Z."/>
            <person name="Li J."/>
            <person name="Lu G."/>
            <person name="Zhu Y."/>
            <person name="Wang Y."/>
            <person name="Huang Y."/>
            <person name="Liu J."/>
            <person name="Kang H."/>
            <person name="Chen J."/>
            <person name="Wang L."/>
            <person name="Chen A."/>
            <person name="Yu S."/>
            <person name="Gao Z."/>
            <person name="Jin L."/>
            <person name="Gu W."/>
            <person name="Wang Z."/>
            <person name="Zhao L."/>
            <person name="Shi B."/>
            <person name="Wen H."/>
            <person name="Lin R."/>
            <person name="Jones M.K."/>
            <person name="Brejova B."/>
            <person name="Vinar T."/>
            <person name="Zhao G."/>
            <person name="McManus D.P."/>
            <person name="Chen Z."/>
            <person name="Zhou Y."/>
            <person name="Wang S."/>
        </authorList>
    </citation>
    <scope>NUCLEOTIDE SEQUENCE [LARGE SCALE GENOMIC DNA]</scope>
</reference>
<sequence>MCEAIFFKSFVELFLYISVVLNTNMSVFSSENFEEQFPPFFLTLKEKTSISRPQLNVKELKICITTLFFSFKFFFWHKKIANFLVPVVKKSTFCLNLKALEVSSAFKKPISLLMATNLCKMDFFIFFIIIIFINRFVLRQDLNTPRLFIFAQLTNEIIGRKTVPFLEFSSFLEQKHKHRN</sequence>
<keyword evidence="1" id="KW-1133">Transmembrane helix</keyword>
<accession>W6UHT3</accession>
<keyword evidence="1" id="KW-0812">Transmembrane</keyword>
<keyword evidence="1" id="KW-0472">Membrane</keyword>
<gene>
    <name evidence="3" type="ORF">EGR_04459</name>
</gene>